<name>A0A371AR89_9FIRM</name>
<dbReference type="AlphaFoldDB" id="A0A371AR89"/>
<evidence type="ECO:0000313" key="2">
    <source>
        <dbReference type="Proteomes" id="UP000255036"/>
    </source>
</evidence>
<protein>
    <submittedName>
        <fullName evidence="1">Uncharacterized protein</fullName>
    </submittedName>
</protein>
<organism evidence="1 2">
    <name type="scientific">Anaerosacchariphilus polymeriproducens</name>
    <dbReference type="NCBI Taxonomy" id="1812858"/>
    <lineage>
        <taxon>Bacteria</taxon>
        <taxon>Bacillati</taxon>
        <taxon>Bacillota</taxon>
        <taxon>Clostridia</taxon>
        <taxon>Lachnospirales</taxon>
        <taxon>Lachnospiraceae</taxon>
        <taxon>Anaerosacchariphilus</taxon>
    </lineage>
</organism>
<gene>
    <name evidence="1" type="ORF">DWV06_15545</name>
</gene>
<comment type="caution">
    <text evidence="1">The sequence shown here is derived from an EMBL/GenBank/DDBJ whole genome shotgun (WGS) entry which is preliminary data.</text>
</comment>
<keyword evidence="2" id="KW-1185">Reference proteome</keyword>
<dbReference type="Proteomes" id="UP000255036">
    <property type="component" value="Unassembled WGS sequence"/>
</dbReference>
<dbReference type="RefSeq" id="WP_115483113.1">
    <property type="nucleotide sequence ID" value="NZ_QRCT01000050.1"/>
</dbReference>
<reference evidence="1 2" key="1">
    <citation type="submission" date="2018-07" db="EMBL/GenBank/DDBJ databases">
        <title>Anaerosacharophilus polymeroproducens gen. nov. sp. nov., an anaerobic bacterium isolated from salt field.</title>
        <authorList>
            <person name="Kim W."/>
            <person name="Yang S.-H."/>
            <person name="Oh J."/>
            <person name="Lee J.-H."/>
            <person name="Kwon K.K."/>
        </authorList>
    </citation>
    <scope>NUCLEOTIDE SEQUENCE [LARGE SCALE GENOMIC DNA]</scope>
    <source>
        <strain evidence="1 2">MCWD5</strain>
    </source>
</reference>
<sequence length="86" mass="9875">MKLTLPKNSNMLNKEEMIDVSGGTAVQTKIAEFIGGYIIGKGLDWVIAHKNEIWNNLKRGPKADDPMRQTEYFKIFSHTCDTYRKK</sequence>
<proteinExistence type="predicted"/>
<dbReference type="EMBL" id="QRCT01000050">
    <property type="protein sequence ID" value="RDU21950.1"/>
    <property type="molecule type" value="Genomic_DNA"/>
</dbReference>
<dbReference type="OrthoDB" id="9925854at2"/>
<accession>A0A371AR89</accession>
<evidence type="ECO:0000313" key="1">
    <source>
        <dbReference type="EMBL" id="RDU21950.1"/>
    </source>
</evidence>